<gene>
    <name evidence="3" type="ORF">H0B56_01335</name>
</gene>
<organism evidence="3 4">
    <name type="scientific">Haloechinothrix aidingensis</name>
    <dbReference type="NCBI Taxonomy" id="2752311"/>
    <lineage>
        <taxon>Bacteria</taxon>
        <taxon>Bacillati</taxon>
        <taxon>Actinomycetota</taxon>
        <taxon>Actinomycetes</taxon>
        <taxon>Pseudonocardiales</taxon>
        <taxon>Pseudonocardiaceae</taxon>
        <taxon>Haloechinothrix</taxon>
    </lineage>
</organism>
<comment type="caution">
    <text evidence="3">The sequence shown here is derived from an EMBL/GenBank/DDBJ whole genome shotgun (WGS) entry which is preliminary data.</text>
</comment>
<evidence type="ECO:0000313" key="3">
    <source>
        <dbReference type="EMBL" id="MBA0124181.1"/>
    </source>
</evidence>
<evidence type="ECO:0000259" key="2">
    <source>
        <dbReference type="Pfam" id="PF03070"/>
    </source>
</evidence>
<accession>A0A838A798</accession>
<dbReference type="RefSeq" id="WP_180891078.1">
    <property type="nucleotide sequence ID" value="NZ_JACCKD010000001.1"/>
</dbReference>
<dbReference type="SUPFAM" id="SSF48613">
    <property type="entry name" value="Heme oxygenase-like"/>
    <property type="match status" value="1"/>
</dbReference>
<dbReference type="AlphaFoldDB" id="A0A838A798"/>
<dbReference type="InterPro" id="IPR016084">
    <property type="entry name" value="Haem_Oase-like_multi-hlx"/>
</dbReference>
<feature type="domain" description="Thiaminase-2/PQQC" evidence="2">
    <location>
        <begin position="26"/>
        <end position="159"/>
    </location>
</feature>
<sequence length="230" mass="25038">MSEPSGTTARELFDEARRELAESDAAIREHPFLDRLRAGEISRHQLRALAGEQHVIVSSDRRSFAQLATRFSSGLAGEFFLTMAEGEGAALGKLGTFADWLGMSSGDFRMHEPRPEAQAYPSYVSWLALNGSRAEVALAFLTNLAAWGANCAQVAAALRSAYSAPEDVVGFFEFFATPPPDFESQALAVVDEGLACGDSPLRARRAARLLQAYELMFWDACNDRPKGDGQ</sequence>
<dbReference type="EMBL" id="JACCKD010000001">
    <property type="protein sequence ID" value="MBA0124181.1"/>
    <property type="molecule type" value="Genomic_DNA"/>
</dbReference>
<reference evidence="3 4" key="1">
    <citation type="submission" date="2020-07" db="EMBL/GenBank/DDBJ databases">
        <title>Genome of Haloechinothrix sp.</title>
        <authorList>
            <person name="Tang S.-K."/>
            <person name="Yang L."/>
            <person name="Zhu W.-Y."/>
        </authorList>
    </citation>
    <scope>NUCLEOTIDE SEQUENCE [LARGE SCALE GENOMIC DNA]</scope>
    <source>
        <strain evidence="3 4">YIM 98757</strain>
    </source>
</reference>
<name>A0A838A798_9PSEU</name>
<evidence type="ECO:0000313" key="4">
    <source>
        <dbReference type="Proteomes" id="UP000582974"/>
    </source>
</evidence>
<dbReference type="InterPro" id="IPR004305">
    <property type="entry name" value="Thiaminase-2/PQQC"/>
</dbReference>
<evidence type="ECO:0000256" key="1">
    <source>
        <dbReference type="ARBA" id="ARBA00004948"/>
    </source>
</evidence>
<dbReference type="Pfam" id="PF03070">
    <property type="entry name" value="TENA_THI-4"/>
    <property type="match status" value="1"/>
</dbReference>
<dbReference type="Proteomes" id="UP000582974">
    <property type="component" value="Unassembled WGS sequence"/>
</dbReference>
<proteinExistence type="predicted"/>
<dbReference type="Gene3D" id="1.20.910.10">
    <property type="entry name" value="Heme oxygenase-like"/>
    <property type="match status" value="1"/>
</dbReference>
<comment type="pathway">
    <text evidence="1">Cofactor biosynthesis; thiamine diphosphate biosynthesis.</text>
</comment>
<keyword evidence="4" id="KW-1185">Reference proteome</keyword>
<protein>
    <submittedName>
        <fullName evidence="3">Transcriptional regulator</fullName>
    </submittedName>
</protein>